<sequence>MIHKRTIHHTHQSDNLESILVLPQGNGPFPAVLLVHEYTGLNRVTVNHAERLAAAGYAVLAADFYGVDNRPASVEEANISHRVYRNDRLLMRERAKACLHALTRQKEISPSRVFALGFSFGAGAVLELARTGADLKGAVSVYGYLDTTHPAAPGEIKCPLLAILVEDDPVVPRKHVEMFEEEMKSTKAECEIISLKNAMHGFANPDNSEFDADLAEKMWKTVLKKLMTWNTD</sequence>
<dbReference type="AlphaFoldDB" id="L0R8R8"/>
<keyword evidence="2" id="KW-0378">Hydrolase</keyword>
<dbReference type="HOGENOM" id="CLU_054590_3_1_7"/>
<dbReference type="Pfam" id="PF01738">
    <property type="entry name" value="DLH"/>
    <property type="match status" value="1"/>
</dbReference>
<dbReference type="InterPro" id="IPR050261">
    <property type="entry name" value="FrsA_esterase"/>
</dbReference>
<dbReference type="EMBL" id="FO203522">
    <property type="protein sequence ID" value="CCO23154.1"/>
    <property type="molecule type" value="Genomic_DNA"/>
</dbReference>
<dbReference type="KEGG" id="dhy:DESAM_20867"/>
<evidence type="ECO:0000313" key="3">
    <source>
        <dbReference type="Proteomes" id="UP000010808"/>
    </source>
</evidence>
<dbReference type="PANTHER" id="PTHR22946">
    <property type="entry name" value="DIENELACTONE HYDROLASE DOMAIN-CONTAINING PROTEIN-RELATED"/>
    <property type="match status" value="1"/>
</dbReference>
<proteinExistence type="predicted"/>
<evidence type="ECO:0000259" key="1">
    <source>
        <dbReference type="Pfam" id="PF01738"/>
    </source>
</evidence>
<dbReference type="RefSeq" id="WP_015335759.1">
    <property type="nucleotide sequence ID" value="NC_020055.1"/>
</dbReference>
<organism evidence="2 3">
    <name type="scientific">Maridesulfovibrio hydrothermalis AM13 = DSM 14728</name>
    <dbReference type="NCBI Taxonomy" id="1121451"/>
    <lineage>
        <taxon>Bacteria</taxon>
        <taxon>Pseudomonadati</taxon>
        <taxon>Thermodesulfobacteriota</taxon>
        <taxon>Desulfovibrionia</taxon>
        <taxon>Desulfovibrionales</taxon>
        <taxon>Desulfovibrionaceae</taxon>
        <taxon>Maridesulfovibrio</taxon>
    </lineage>
</organism>
<dbReference type="InterPro" id="IPR002925">
    <property type="entry name" value="Dienelactn_hydro"/>
</dbReference>
<dbReference type="PANTHER" id="PTHR22946:SF0">
    <property type="entry name" value="DIENELACTONE HYDROLASE DOMAIN-CONTAINING PROTEIN"/>
    <property type="match status" value="1"/>
</dbReference>
<feature type="domain" description="Dienelactone hydrolase" evidence="1">
    <location>
        <begin position="17"/>
        <end position="225"/>
    </location>
</feature>
<keyword evidence="3" id="KW-1185">Reference proteome</keyword>
<gene>
    <name evidence="2" type="ORF">DESAM_20867</name>
</gene>
<protein>
    <submittedName>
        <fullName evidence="2">Dienelactone hydrolase</fullName>
    </submittedName>
</protein>
<name>L0R8R8_9BACT</name>
<dbReference type="SUPFAM" id="SSF53474">
    <property type="entry name" value="alpha/beta-Hydrolases"/>
    <property type="match status" value="1"/>
</dbReference>
<dbReference type="OrthoDB" id="9787933at2"/>
<dbReference type="Proteomes" id="UP000010808">
    <property type="component" value="Chromosome"/>
</dbReference>
<dbReference type="Gene3D" id="3.40.50.1820">
    <property type="entry name" value="alpha/beta hydrolase"/>
    <property type="match status" value="1"/>
</dbReference>
<dbReference type="PATRIC" id="fig|1121451.3.peg.1137"/>
<evidence type="ECO:0000313" key="2">
    <source>
        <dbReference type="EMBL" id="CCO23154.1"/>
    </source>
</evidence>
<accession>L0R8R8</accession>
<dbReference type="GO" id="GO:0016787">
    <property type="term" value="F:hydrolase activity"/>
    <property type="evidence" value="ECO:0007669"/>
    <property type="project" value="UniProtKB-KW"/>
</dbReference>
<dbReference type="InterPro" id="IPR029058">
    <property type="entry name" value="AB_hydrolase_fold"/>
</dbReference>
<dbReference type="eggNOG" id="COG0412">
    <property type="taxonomic scope" value="Bacteria"/>
</dbReference>
<reference evidence="2 3" key="1">
    <citation type="submission" date="2012-10" db="EMBL/GenBank/DDBJ databases">
        <authorList>
            <person name="Genoscope - CEA"/>
        </authorList>
    </citation>
    <scope>NUCLEOTIDE SEQUENCE [LARGE SCALE GENOMIC DNA]</scope>
    <source>
        <strain evidence="3">AM13 / DSM 14728</strain>
    </source>
</reference>